<feature type="transmembrane region" description="Helical" evidence="7">
    <location>
        <begin position="63"/>
        <end position="82"/>
    </location>
</feature>
<dbReference type="SMART" id="SM01091">
    <property type="entry name" value="CorC_HlyC"/>
    <property type="match status" value="1"/>
</dbReference>
<dbReference type="Pfam" id="PF01595">
    <property type="entry name" value="CNNM"/>
    <property type="match status" value="1"/>
</dbReference>
<evidence type="ECO:0000256" key="6">
    <source>
        <dbReference type="ARBA" id="ARBA00023136"/>
    </source>
</evidence>
<evidence type="ECO:0000313" key="10">
    <source>
        <dbReference type="EMBL" id="SUZ62890.1"/>
    </source>
</evidence>
<evidence type="ECO:0000259" key="9">
    <source>
        <dbReference type="PROSITE" id="PS51846"/>
    </source>
</evidence>
<dbReference type="GO" id="GO:0016020">
    <property type="term" value="C:membrane"/>
    <property type="evidence" value="ECO:0007669"/>
    <property type="project" value="UniProtKB-SubCell"/>
</dbReference>
<dbReference type="InterPro" id="IPR046342">
    <property type="entry name" value="CBS_dom_sf"/>
</dbReference>
<dbReference type="EMBL" id="UINC01000895">
    <property type="protein sequence ID" value="SUZ62890.1"/>
    <property type="molecule type" value="Genomic_DNA"/>
</dbReference>
<dbReference type="AlphaFoldDB" id="A0A381P7L1"/>
<keyword evidence="4 7" id="KW-1133">Transmembrane helix</keyword>
<dbReference type="InterPro" id="IPR005170">
    <property type="entry name" value="Transptr-assoc_dom"/>
</dbReference>
<gene>
    <name evidence="10" type="ORF">METZ01_LOCUS15744</name>
</gene>
<dbReference type="InterPro" id="IPR044751">
    <property type="entry name" value="Ion_transp-like_CBS"/>
</dbReference>
<feature type="domain" description="CNNM transmembrane" evidence="9">
    <location>
        <begin position="1"/>
        <end position="127"/>
    </location>
</feature>
<dbReference type="CDD" id="cd04590">
    <property type="entry name" value="CBS_pair_CorC_HlyC_assoc"/>
    <property type="match status" value="1"/>
</dbReference>
<evidence type="ECO:0000256" key="7">
    <source>
        <dbReference type="SAM" id="Phobius"/>
    </source>
</evidence>
<accession>A0A381P7L1</accession>
<comment type="subcellular location">
    <subcellularLocation>
        <location evidence="1">Membrane</location>
        <topology evidence="1">Multi-pass membrane protein</topology>
    </subcellularLocation>
</comment>
<dbReference type="GO" id="GO:0050660">
    <property type="term" value="F:flavin adenine dinucleotide binding"/>
    <property type="evidence" value="ECO:0007669"/>
    <property type="project" value="InterPro"/>
</dbReference>
<evidence type="ECO:0000256" key="3">
    <source>
        <dbReference type="ARBA" id="ARBA00022737"/>
    </source>
</evidence>
<dbReference type="InterPro" id="IPR036318">
    <property type="entry name" value="FAD-bd_PCMH-like_sf"/>
</dbReference>
<protein>
    <recommendedName>
        <fullName evidence="11">CNNM transmembrane domain-containing protein</fullName>
    </recommendedName>
</protein>
<name>A0A381P7L1_9ZZZZ</name>
<dbReference type="InterPro" id="IPR000644">
    <property type="entry name" value="CBS_dom"/>
</dbReference>
<dbReference type="Pfam" id="PF00571">
    <property type="entry name" value="CBS"/>
    <property type="match status" value="2"/>
</dbReference>
<reference evidence="10" key="1">
    <citation type="submission" date="2018-05" db="EMBL/GenBank/DDBJ databases">
        <authorList>
            <person name="Lanie J.A."/>
            <person name="Ng W.-L."/>
            <person name="Kazmierczak K.M."/>
            <person name="Andrzejewski T.M."/>
            <person name="Davidsen T.M."/>
            <person name="Wayne K.J."/>
            <person name="Tettelin H."/>
            <person name="Glass J.I."/>
            <person name="Rusch D."/>
            <person name="Podicherti R."/>
            <person name="Tsui H.-C.T."/>
            <person name="Winkler M.E."/>
        </authorList>
    </citation>
    <scope>NUCLEOTIDE SEQUENCE</scope>
</reference>
<keyword evidence="3" id="KW-0677">Repeat</keyword>
<dbReference type="Gene3D" id="3.30.465.10">
    <property type="match status" value="1"/>
</dbReference>
<keyword evidence="2 7" id="KW-0812">Transmembrane</keyword>
<dbReference type="InterPro" id="IPR002550">
    <property type="entry name" value="CNNM"/>
</dbReference>
<evidence type="ECO:0000256" key="5">
    <source>
        <dbReference type="ARBA" id="ARBA00023122"/>
    </source>
</evidence>
<dbReference type="Pfam" id="PF03471">
    <property type="entry name" value="CorC_HlyC"/>
    <property type="match status" value="1"/>
</dbReference>
<proteinExistence type="predicted"/>
<evidence type="ECO:0000259" key="8">
    <source>
        <dbReference type="PROSITE" id="PS51371"/>
    </source>
</evidence>
<keyword evidence="5" id="KW-0129">CBS domain</keyword>
<feature type="transmembrane region" description="Helical" evidence="7">
    <location>
        <begin position="30"/>
        <end position="51"/>
    </location>
</feature>
<dbReference type="PROSITE" id="PS51371">
    <property type="entry name" value="CBS"/>
    <property type="match status" value="1"/>
</dbReference>
<organism evidence="10">
    <name type="scientific">marine metagenome</name>
    <dbReference type="NCBI Taxonomy" id="408172"/>
    <lineage>
        <taxon>unclassified sequences</taxon>
        <taxon>metagenomes</taxon>
        <taxon>ecological metagenomes</taxon>
    </lineage>
</organism>
<evidence type="ECO:0000256" key="4">
    <source>
        <dbReference type="ARBA" id="ARBA00022989"/>
    </source>
</evidence>
<dbReference type="Gene3D" id="3.10.580.10">
    <property type="entry name" value="CBS-domain"/>
    <property type="match status" value="1"/>
</dbReference>
<keyword evidence="6 7" id="KW-0472">Membrane</keyword>
<dbReference type="PROSITE" id="PS51846">
    <property type="entry name" value="CNNM"/>
    <property type="match status" value="1"/>
</dbReference>
<dbReference type="PANTHER" id="PTHR22777">
    <property type="entry name" value="HEMOLYSIN-RELATED"/>
    <property type="match status" value="1"/>
</dbReference>
<dbReference type="PANTHER" id="PTHR22777:SF17">
    <property type="entry name" value="UPF0053 PROTEIN SLL0260"/>
    <property type="match status" value="1"/>
</dbReference>
<dbReference type="FunFam" id="3.10.580.10:FF:000002">
    <property type="entry name" value="Magnesium/cobalt efflux protein CorC"/>
    <property type="match status" value="1"/>
</dbReference>
<dbReference type="SUPFAM" id="SSF54631">
    <property type="entry name" value="CBS-domain pair"/>
    <property type="match status" value="1"/>
</dbReference>
<evidence type="ECO:0000256" key="2">
    <source>
        <dbReference type="ARBA" id="ARBA00022692"/>
    </source>
</evidence>
<evidence type="ECO:0008006" key="11">
    <source>
        <dbReference type="Google" id="ProtNLM"/>
    </source>
</evidence>
<feature type="domain" description="CBS" evidence="8">
    <location>
        <begin position="211"/>
        <end position="268"/>
    </location>
</feature>
<evidence type="ECO:0000256" key="1">
    <source>
        <dbReference type="ARBA" id="ARBA00004141"/>
    </source>
</evidence>
<dbReference type="InterPro" id="IPR016169">
    <property type="entry name" value="FAD-bd_PCMH_sub2"/>
</dbReference>
<sequence>MLIAILIGNNLVNIAASAIATVIATRILGSIGPGIAVGVLTVLVLIFGEVTPKSLATRYSERISLVVSPIVLWFQRTIYPLISLFEVIADVAGKAAISSEEDPTVTESELISIIGYGEEEGTIERGERVLIERAFALTDLTVADVMTPRHKVFTYDGRRPVFQALEDLKETPYSRIPLFAEDPDEIQKILYMRDLMVAVINKQTQVPVGEIGREARFVPDTQPVTDTISGFRKEQQHMAIVVDEHGTMEGVVTFEDLLEELVGEIYDESDQKPVEFVELGLNKISVDGTAEVRLIEEYFDIELPGKSTDTINRWILDHTERIPITGETFALDNFEVLVKSASRRRIHEVTIERLGQGPTLLDL</sequence>
<dbReference type="SUPFAM" id="SSF56176">
    <property type="entry name" value="FAD-binding/transporter-associated domain-like"/>
    <property type="match status" value="1"/>
</dbReference>